<evidence type="ECO:0000256" key="8">
    <source>
        <dbReference type="RuleBase" id="RU003905"/>
    </source>
</evidence>
<evidence type="ECO:0000256" key="7">
    <source>
        <dbReference type="HAMAP-Rule" id="MF_01325"/>
    </source>
</evidence>
<dbReference type="RefSeq" id="WP_188570827.1">
    <property type="nucleotide sequence ID" value="NZ_BMFW01000004.1"/>
</dbReference>
<dbReference type="Pfam" id="PF00297">
    <property type="entry name" value="Ribosomal_L3"/>
    <property type="match status" value="1"/>
</dbReference>
<evidence type="ECO:0000313" key="12">
    <source>
        <dbReference type="Proteomes" id="UP000643279"/>
    </source>
</evidence>
<dbReference type="InterPro" id="IPR019927">
    <property type="entry name" value="Ribosomal_uL3_bac/org-type"/>
</dbReference>
<keyword evidence="12" id="KW-1185">Reference proteome</keyword>
<evidence type="ECO:0000256" key="10">
    <source>
        <dbReference type="SAM" id="MobiDB-lite"/>
    </source>
</evidence>
<keyword evidence="5 7" id="KW-0687">Ribonucleoprotein</keyword>
<dbReference type="SUPFAM" id="SSF50447">
    <property type="entry name" value="Translation proteins"/>
    <property type="match status" value="1"/>
</dbReference>
<proteinExistence type="inferred from homology"/>
<keyword evidence="2 7" id="KW-0699">rRNA-binding</keyword>
<comment type="subunit">
    <text evidence="7 9">Part of the 50S ribosomal subunit. Forms a cluster with proteins L14 and L19.</text>
</comment>
<dbReference type="NCBIfam" id="TIGR03625">
    <property type="entry name" value="L3_bact"/>
    <property type="match status" value="1"/>
</dbReference>
<protein>
    <recommendedName>
        <fullName evidence="6 7">Large ribosomal subunit protein uL3</fullName>
    </recommendedName>
</protein>
<keyword evidence="4 7" id="KW-0689">Ribosomal protein</keyword>
<sequence>MTATRNVKGLLGTKLGMTQVWDENNKLIPVTVVQADSNVITQLRNAEVDGYVAVQIGYGQIDPRKVTKPLAGHFEKAGVTPRRHVVELRTADAAEYELGQELSVELFEAGQKIDVIGTTKGKGFAGVMKRHGFHGVGASHGAHKNHRKPGSIGGASTPSRVFKGMKMAGRMGAVRHTTLNLTVHAVDAEKSLLLIKGAVPGARGQVVFVRTAVKGA</sequence>
<evidence type="ECO:0000256" key="2">
    <source>
        <dbReference type="ARBA" id="ARBA00022730"/>
    </source>
</evidence>
<evidence type="ECO:0000256" key="5">
    <source>
        <dbReference type="ARBA" id="ARBA00023274"/>
    </source>
</evidence>
<comment type="similarity">
    <text evidence="1 7 8">Belongs to the universal ribosomal protein uL3 family.</text>
</comment>
<feature type="region of interest" description="Disordered" evidence="10">
    <location>
        <begin position="137"/>
        <end position="158"/>
    </location>
</feature>
<comment type="function">
    <text evidence="7 9">One of the primary rRNA binding proteins, it binds directly near the 3'-end of the 23S rRNA, where it nucleates assembly of the 50S subunit.</text>
</comment>
<evidence type="ECO:0000256" key="9">
    <source>
        <dbReference type="RuleBase" id="RU003906"/>
    </source>
</evidence>
<dbReference type="PROSITE" id="PS00474">
    <property type="entry name" value="RIBOSOMAL_L3"/>
    <property type="match status" value="1"/>
</dbReference>
<dbReference type="PANTHER" id="PTHR11229">
    <property type="entry name" value="50S RIBOSOMAL PROTEIN L3"/>
    <property type="match status" value="1"/>
</dbReference>
<name>A0ABQ2APM0_9MICC</name>
<dbReference type="Proteomes" id="UP000643279">
    <property type="component" value="Unassembled WGS sequence"/>
</dbReference>
<dbReference type="EMBL" id="BMFW01000004">
    <property type="protein sequence ID" value="GGH93029.1"/>
    <property type="molecule type" value="Genomic_DNA"/>
</dbReference>
<evidence type="ECO:0000256" key="3">
    <source>
        <dbReference type="ARBA" id="ARBA00022884"/>
    </source>
</evidence>
<keyword evidence="3 7" id="KW-0694">RNA-binding</keyword>
<accession>A0ABQ2APM0</accession>
<dbReference type="Gene3D" id="2.40.30.10">
    <property type="entry name" value="Translation factors"/>
    <property type="match status" value="1"/>
</dbReference>
<dbReference type="Gene3D" id="3.30.160.810">
    <property type="match status" value="1"/>
</dbReference>
<reference evidence="12" key="1">
    <citation type="journal article" date="2019" name="Int. J. Syst. Evol. Microbiol.">
        <title>The Global Catalogue of Microorganisms (GCM) 10K type strain sequencing project: providing services to taxonomists for standard genome sequencing and annotation.</title>
        <authorList>
            <consortium name="The Broad Institute Genomics Platform"/>
            <consortium name="The Broad Institute Genome Sequencing Center for Infectious Disease"/>
            <person name="Wu L."/>
            <person name="Ma J."/>
        </authorList>
    </citation>
    <scope>NUCLEOTIDE SEQUENCE [LARGE SCALE GENOMIC DNA]</scope>
    <source>
        <strain evidence="12">CGMCC 1.12778</strain>
    </source>
</reference>
<evidence type="ECO:0000256" key="4">
    <source>
        <dbReference type="ARBA" id="ARBA00022980"/>
    </source>
</evidence>
<dbReference type="PANTHER" id="PTHR11229:SF16">
    <property type="entry name" value="LARGE RIBOSOMAL SUBUNIT PROTEIN UL3C"/>
    <property type="match status" value="1"/>
</dbReference>
<dbReference type="HAMAP" id="MF_01325_B">
    <property type="entry name" value="Ribosomal_uL3_B"/>
    <property type="match status" value="1"/>
</dbReference>
<evidence type="ECO:0000256" key="1">
    <source>
        <dbReference type="ARBA" id="ARBA00006540"/>
    </source>
</evidence>
<dbReference type="InterPro" id="IPR019926">
    <property type="entry name" value="Ribosomal_uL3_CS"/>
</dbReference>
<dbReference type="InterPro" id="IPR000597">
    <property type="entry name" value="Ribosomal_uL3"/>
</dbReference>
<organism evidence="11 12">
    <name type="scientific">Arthrobacter liuii</name>
    <dbReference type="NCBI Taxonomy" id="1476996"/>
    <lineage>
        <taxon>Bacteria</taxon>
        <taxon>Bacillati</taxon>
        <taxon>Actinomycetota</taxon>
        <taxon>Actinomycetes</taxon>
        <taxon>Micrococcales</taxon>
        <taxon>Micrococcaceae</taxon>
        <taxon>Arthrobacter</taxon>
    </lineage>
</organism>
<gene>
    <name evidence="7 11" type="primary">rplC</name>
    <name evidence="11" type="ORF">GCM10007170_12950</name>
</gene>
<comment type="caution">
    <text evidence="11">The sequence shown here is derived from an EMBL/GenBank/DDBJ whole genome shotgun (WGS) entry which is preliminary data.</text>
</comment>
<dbReference type="GO" id="GO:0005840">
    <property type="term" value="C:ribosome"/>
    <property type="evidence" value="ECO:0007669"/>
    <property type="project" value="UniProtKB-KW"/>
</dbReference>
<dbReference type="InterPro" id="IPR009000">
    <property type="entry name" value="Transl_B-barrel_sf"/>
</dbReference>
<evidence type="ECO:0000256" key="6">
    <source>
        <dbReference type="ARBA" id="ARBA00035243"/>
    </source>
</evidence>
<evidence type="ECO:0000313" key="11">
    <source>
        <dbReference type="EMBL" id="GGH93029.1"/>
    </source>
</evidence>